<organism evidence="1 2">
    <name type="scientific">Rhodoglobus vestalii</name>
    <dbReference type="NCBI Taxonomy" id="193384"/>
    <lineage>
        <taxon>Bacteria</taxon>
        <taxon>Bacillati</taxon>
        <taxon>Actinomycetota</taxon>
        <taxon>Actinomycetes</taxon>
        <taxon>Micrococcales</taxon>
        <taxon>Microbacteriaceae</taxon>
        <taxon>Rhodoglobus</taxon>
    </lineage>
</organism>
<dbReference type="AlphaFoldDB" id="A0A8H2K6E8"/>
<dbReference type="RefSeq" id="WP_141990117.1">
    <property type="nucleotide sequence ID" value="NZ_VFRA01000001.1"/>
</dbReference>
<protein>
    <submittedName>
        <fullName evidence="1">Uncharacterized protein</fullName>
    </submittedName>
</protein>
<comment type="caution">
    <text evidence="1">The sequence shown here is derived from an EMBL/GenBank/DDBJ whole genome shotgun (WGS) entry which is preliminary data.</text>
</comment>
<gene>
    <name evidence="1" type="ORF">FB472_1224</name>
</gene>
<evidence type="ECO:0000313" key="2">
    <source>
        <dbReference type="Proteomes" id="UP000316560"/>
    </source>
</evidence>
<dbReference type="EMBL" id="VFRA01000001">
    <property type="protein sequence ID" value="TQO19653.1"/>
    <property type="molecule type" value="Genomic_DNA"/>
</dbReference>
<dbReference type="OrthoDB" id="3632258at2"/>
<name>A0A8H2K6E8_9MICO</name>
<reference evidence="1 2" key="1">
    <citation type="submission" date="2019-06" db="EMBL/GenBank/DDBJ databases">
        <title>Sequencing the genomes of 1000 actinobacteria strains.</title>
        <authorList>
            <person name="Klenk H.-P."/>
        </authorList>
    </citation>
    <scope>NUCLEOTIDE SEQUENCE [LARGE SCALE GENOMIC DNA]</scope>
    <source>
        <strain evidence="1 2">DSM 21947</strain>
    </source>
</reference>
<evidence type="ECO:0000313" key="1">
    <source>
        <dbReference type="EMBL" id="TQO19653.1"/>
    </source>
</evidence>
<dbReference type="Proteomes" id="UP000316560">
    <property type="component" value="Unassembled WGS sequence"/>
</dbReference>
<keyword evidence="2" id="KW-1185">Reference proteome</keyword>
<accession>A0A8H2K6E8</accession>
<sequence length="153" mass="16835">MTQLTSEARATLRNAGFTSSQWARLHGYSGATDWRGDVCGCTDDRCIGHHHDATDACGCLPALIEDHRRQQRASAAGREVWAAHVHATETGTEEDRATAGELASSWITEYHPNAISHSLTESPKGITCRNHWNETTWLIFDAERGQVSTEAMS</sequence>
<proteinExistence type="predicted"/>